<dbReference type="GO" id="GO:0003899">
    <property type="term" value="F:DNA-directed RNA polymerase activity"/>
    <property type="evidence" value="ECO:0007669"/>
    <property type="project" value="UniProtKB-UniRule"/>
</dbReference>
<reference evidence="6 7" key="1">
    <citation type="submission" date="2016-10" db="EMBL/GenBank/DDBJ databases">
        <title>Draft genome sequences of four alkaliphilic bacteria belonging to the Anaerobacillus genus.</title>
        <authorList>
            <person name="Bassil N.M."/>
            <person name="Lloyd J.R."/>
        </authorList>
    </citation>
    <scope>NUCLEOTIDE SEQUENCE [LARGE SCALE GENOMIC DNA]</scope>
    <source>
        <strain evidence="6 7">DSM 18345</strain>
    </source>
</reference>
<keyword evidence="1 5" id="KW-0240">DNA-directed RNA polymerase</keyword>
<dbReference type="NCBIfam" id="NF010188">
    <property type="entry name" value="PRK13667.1"/>
    <property type="match status" value="1"/>
</dbReference>
<keyword evidence="3 5" id="KW-0548">Nucleotidyltransferase</keyword>
<comment type="caution">
    <text evidence="6">The sequence shown here is derived from an EMBL/GenBank/DDBJ whole genome shotgun (WGS) entry which is preliminary data.</text>
</comment>
<dbReference type="InterPro" id="IPR009907">
    <property type="entry name" value="RpoY"/>
</dbReference>
<dbReference type="Pfam" id="PF07288">
    <property type="entry name" value="RpoY"/>
    <property type="match status" value="1"/>
</dbReference>
<dbReference type="AlphaFoldDB" id="A0A1S2LNS5"/>
<evidence type="ECO:0000313" key="7">
    <source>
        <dbReference type="Proteomes" id="UP000179524"/>
    </source>
</evidence>
<evidence type="ECO:0000256" key="3">
    <source>
        <dbReference type="ARBA" id="ARBA00022695"/>
    </source>
</evidence>
<comment type="catalytic activity">
    <reaction evidence="5">
        <text>RNA(n) + a ribonucleoside 5'-triphosphate = RNA(n+1) + diphosphate</text>
        <dbReference type="Rhea" id="RHEA:21248"/>
        <dbReference type="Rhea" id="RHEA-COMP:14527"/>
        <dbReference type="Rhea" id="RHEA-COMP:17342"/>
        <dbReference type="ChEBI" id="CHEBI:33019"/>
        <dbReference type="ChEBI" id="CHEBI:61557"/>
        <dbReference type="ChEBI" id="CHEBI:140395"/>
        <dbReference type="EC" id="2.7.7.6"/>
    </reaction>
</comment>
<dbReference type="GO" id="GO:0006351">
    <property type="term" value="P:DNA-templated transcription"/>
    <property type="evidence" value="ECO:0007669"/>
    <property type="project" value="UniProtKB-UniRule"/>
</dbReference>
<keyword evidence="7" id="KW-1185">Reference proteome</keyword>
<evidence type="ECO:0000256" key="1">
    <source>
        <dbReference type="ARBA" id="ARBA00022478"/>
    </source>
</evidence>
<dbReference type="Proteomes" id="UP000179524">
    <property type="component" value="Unassembled WGS sequence"/>
</dbReference>
<keyword evidence="2 5" id="KW-0808">Transferase</keyword>
<dbReference type="GO" id="GO:0000428">
    <property type="term" value="C:DNA-directed RNA polymerase complex"/>
    <property type="evidence" value="ECO:0007669"/>
    <property type="project" value="UniProtKB-KW"/>
</dbReference>
<dbReference type="EC" id="2.7.7.6" evidence="5"/>
<gene>
    <name evidence="5" type="primary">rpoY</name>
    <name evidence="6" type="ORF">BKP37_12530</name>
</gene>
<protein>
    <recommendedName>
        <fullName evidence="5">DNA-directed RNA polymerase subunit epsilon</fullName>
        <shortName evidence="5">RNAP epsilon subunit</shortName>
        <ecNumber evidence="5">2.7.7.6</ecNumber>
    </recommendedName>
    <alternativeName>
        <fullName evidence="5">RNA polymerase epsilon subunit</fullName>
    </alternativeName>
    <alternativeName>
        <fullName evidence="5">Transcriptase subunit epsilon</fullName>
    </alternativeName>
</protein>
<evidence type="ECO:0000256" key="4">
    <source>
        <dbReference type="ARBA" id="ARBA00023163"/>
    </source>
</evidence>
<name>A0A1S2LNS5_9BACI</name>
<dbReference type="Gene3D" id="3.10.20.730">
    <property type="entry name" value="RNAP, epsilon subunit-like"/>
    <property type="match status" value="1"/>
</dbReference>
<comment type="subunit">
    <text evidence="5">RNAP is composed of a core of 2 alpha, a beta and a beta' subunit. The core is associated with a delta subunit, and at least one of epsilon or omega. When a sigma factor is associated with the core the holoenzyme is formed, which can initiate transcription.</text>
</comment>
<evidence type="ECO:0000313" key="6">
    <source>
        <dbReference type="EMBL" id="OIJ13317.1"/>
    </source>
</evidence>
<proteinExistence type="inferred from homology"/>
<comment type="similarity">
    <text evidence="5">Belongs to the RNA polymerase subunit epsilon family.</text>
</comment>
<evidence type="ECO:0000256" key="5">
    <source>
        <dbReference type="HAMAP-Rule" id="MF_01553"/>
    </source>
</evidence>
<accession>A0A1S2LNS5</accession>
<sequence>MIYKVLFQENITEVPVREKTQSIYVEASSEMEVRQKLASKVYNIEFVLPVTGEYLEYEKQNENFKVENI</sequence>
<comment type="function">
    <text evidence="5">A non-essential component of RNA polymerase (RNAP).</text>
</comment>
<dbReference type="RefSeq" id="WP_071309916.1">
    <property type="nucleotide sequence ID" value="NZ_MLQR01000029.1"/>
</dbReference>
<dbReference type="GO" id="GO:0003677">
    <property type="term" value="F:DNA binding"/>
    <property type="evidence" value="ECO:0007669"/>
    <property type="project" value="UniProtKB-UniRule"/>
</dbReference>
<dbReference type="HAMAP" id="MF_01553">
    <property type="entry name" value="RNApol_bact_RpoY"/>
    <property type="match status" value="1"/>
</dbReference>
<dbReference type="EMBL" id="MLQR01000029">
    <property type="protein sequence ID" value="OIJ13317.1"/>
    <property type="molecule type" value="Genomic_DNA"/>
</dbReference>
<organism evidence="6 7">
    <name type="scientific">Anaerobacillus alkalilacustris</name>
    <dbReference type="NCBI Taxonomy" id="393763"/>
    <lineage>
        <taxon>Bacteria</taxon>
        <taxon>Bacillati</taxon>
        <taxon>Bacillota</taxon>
        <taxon>Bacilli</taxon>
        <taxon>Bacillales</taxon>
        <taxon>Bacillaceae</taxon>
        <taxon>Anaerobacillus</taxon>
    </lineage>
</organism>
<keyword evidence="4 5" id="KW-0804">Transcription</keyword>
<evidence type="ECO:0000256" key="2">
    <source>
        <dbReference type="ARBA" id="ARBA00022679"/>
    </source>
</evidence>
<dbReference type="OrthoDB" id="2147503at2"/>